<dbReference type="Proteomes" id="UP001218034">
    <property type="component" value="Chromosome"/>
</dbReference>
<evidence type="ECO:0000259" key="2">
    <source>
        <dbReference type="Pfam" id="PF22090"/>
    </source>
</evidence>
<gene>
    <name evidence="3" type="ORF">SVXNc_0307</name>
</gene>
<dbReference type="InterPro" id="IPR054314">
    <property type="entry name" value="Gins51_C"/>
</dbReference>
<dbReference type="CDD" id="cd11714">
    <property type="entry name" value="GINS_A_archaea"/>
    <property type="match status" value="1"/>
</dbReference>
<organism evidence="3 4">
    <name type="scientific">Candidatus Nanohalococcus occultus</name>
    <dbReference type="NCBI Taxonomy" id="2978047"/>
    <lineage>
        <taxon>Archaea</taxon>
        <taxon>Candidatus Nanohalarchaeota</taxon>
        <taxon>Candidatus Nanohalarchaeota incertae sedis</taxon>
        <taxon>Candidatus Nanohalococcus</taxon>
    </lineage>
</organism>
<reference evidence="3 4" key="1">
    <citation type="submission" date="2022-09" db="EMBL/GenBank/DDBJ databases">
        <title>Xylan utilization by haloarchaea-nanohaloarchaea associations.</title>
        <authorList>
            <person name="Yakimov M."/>
        </authorList>
    </citation>
    <scope>NUCLEOTIDE SEQUENCE [LARGE SCALE GENOMIC DNA]</scope>
    <source>
        <strain evidence="3 4">SVXNc</strain>
    </source>
</reference>
<feature type="region of interest" description="Disordered" evidence="1">
    <location>
        <begin position="105"/>
        <end position="151"/>
    </location>
</feature>
<dbReference type="Pfam" id="PF22090">
    <property type="entry name" value="Gins51_C"/>
    <property type="match status" value="1"/>
</dbReference>
<feature type="compositionally biased region" description="Acidic residues" evidence="1">
    <location>
        <begin position="137"/>
        <end position="151"/>
    </location>
</feature>
<evidence type="ECO:0000313" key="3">
    <source>
        <dbReference type="EMBL" id="WEL19334.1"/>
    </source>
</evidence>
<sequence>MEDAITFSELRKVQKEESRSQQLTDLDDDFMLKVSDYFKQKEEIGAEREYRNAERVFEKIISTREDKIVRTAKINAKSDGGSTPANMLPFENELFRELKTVFSDHRERAEERRGGDTDFDDVEDFEEQTTSERQESTEETEEENIQEAEEVEDGYTKVKITSEVPEFMGTDLESYGPYDEGEEVQIPEDNAEILVNRGSAEMK</sequence>
<feature type="domain" description="Gins51 C-terminal" evidence="2">
    <location>
        <begin position="157"/>
        <end position="201"/>
    </location>
</feature>
<proteinExistence type="predicted"/>
<name>A0ABY8CDN3_9ARCH</name>
<dbReference type="GeneID" id="90589743"/>
<dbReference type="Gene3D" id="3.40.5.50">
    <property type="match status" value="1"/>
</dbReference>
<feature type="compositionally biased region" description="Acidic residues" evidence="1">
    <location>
        <begin position="117"/>
        <end position="129"/>
    </location>
</feature>
<dbReference type="RefSeq" id="WP_347722206.1">
    <property type="nucleotide sequence ID" value="NZ_CP104395.1"/>
</dbReference>
<dbReference type="EMBL" id="CP104395">
    <property type="protein sequence ID" value="WEL19334.1"/>
    <property type="molecule type" value="Genomic_DNA"/>
</dbReference>
<feature type="compositionally biased region" description="Basic and acidic residues" evidence="1">
    <location>
        <begin position="105"/>
        <end position="116"/>
    </location>
</feature>
<evidence type="ECO:0000313" key="4">
    <source>
        <dbReference type="Proteomes" id="UP001218034"/>
    </source>
</evidence>
<dbReference type="CDD" id="cd21695">
    <property type="entry name" value="GINS_B_archaea_Gins51"/>
    <property type="match status" value="1"/>
</dbReference>
<accession>A0ABY8CDN3</accession>
<evidence type="ECO:0000256" key="1">
    <source>
        <dbReference type="SAM" id="MobiDB-lite"/>
    </source>
</evidence>
<keyword evidence="4" id="KW-1185">Reference proteome</keyword>
<protein>
    <submittedName>
        <fullName evidence="3">DNA replication initiation complex subunit, GINS15 family</fullName>
    </submittedName>
</protein>